<evidence type="ECO:0000313" key="3">
    <source>
        <dbReference type="EMBL" id="KAH7234344.1"/>
    </source>
</evidence>
<dbReference type="OrthoDB" id="5244165at2759"/>
<gene>
    <name evidence="3" type="ORF">B0J15DRAFT_599044</name>
</gene>
<name>A0A9P9JZA9_FUSSL</name>
<keyword evidence="4" id="KW-1185">Reference proteome</keyword>
<dbReference type="Pfam" id="PF20516">
    <property type="entry name" value="PDDEXK_12"/>
    <property type="match status" value="1"/>
</dbReference>
<evidence type="ECO:0000256" key="1">
    <source>
        <dbReference type="SAM" id="MobiDB-lite"/>
    </source>
</evidence>
<comment type="caution">
    <text evidence="3">The sequence shown here is derived from an EMBL/GenBank/DDBJ whole genome shotgun (WGS) entry which is preliminary data.</text>
</comment>
<dbReference type="AlphaFoldDB" id="A0A9P9JZA9"/>
<evidence type="ECO:0000259" key="2">
    <source>
        <dbReference type="Pfam" id="PF20516"/>
    </source>
</evidence>
<reference evidence="3" key="1">
    <citation type="journal article" date="2021" name="Nat. Commun.">
        <title>Genetic determinants of endophytism in the Arabidopsis root mycobiome.</title>
        <authorList>
            <person name="Mesny F."/>
            <person name="Miyauchi S."/>
            <person name="Thiergart T."/>
            <person name="Pickel B."/>
            <person name="Atanasova L."/>
            <person name="Karlsson M."/>
            <person name="Huettel B."/>
            <person name="Barry K.W."/>
            <person name="Haridas S."/>
            <person name="Chen C."/>
            <person name="Bauer D."/>
            <person name="Andreopoulos W."/>
            <person name="Pangilinan J."/>
            <person name="LaButti K."/>
            <person name="Riley R."/>
            <person name="Lipzen A."/>
            <person name="Clum A."/>
            <person name="Drula E."/>
            <person name="Henrissat B."/>
            <person name="Kohler A."/>
            <person name="Grigoriev I.V."/>
            <person name="Martin F.M."/>
            <person name="Hacquard S."/>
        </authorList>
    </citation>
    <scope>NUCLEOTIDE SEQUENCE</scope>
    <source>
        <strain evidence="3">FSSC 5 MPI-SDFR-AT-0091</strain>
    </source>
</reference>
<feature type="compositionally biased region" description="Basic and acidic residues" evidence="1">
    <location>
        <begin position="38"/>
        <end position="54"/>
    </location>
</feature>
<feature type="region of interest" description="Disordered" evidence="1">
    <location>
        <begin position="38"/>
        <end position="157"/>
    </location>
</feature>
<dbReference type="Proteomes" id="UP000736672">
    <property type="component" value="Unassembled WGS sequence"/>
</dbReference>
<protein>
    <recommendedName>
        <fullName evidence="2">PD-(D/E)XK nuclease-like domain-containing protein</fullName>
    </recommendedName>
</protein>
<evidence type="ECO:0000313" key="4">
    <source>
        <dbReference type="Proteomes" id="UP000736672"/>
    </source>
</evidence>
<accession>A0A9P9JZA9</accession>
<proteinExistence type="predicted"/>
<feature type="domain" description="PD-(D/E)XK nuclease-like" evidence="2">
    <location>
        <begin position="246"/>
        <end position="503"/>
    </location>
</feature>
<dbReference type="EMBL" id="JAGTJS010000026">
    <property type="protein sequence ID" value="KAH7234344.1"/>
    <property type="molecule type" value="Genomic_DNA"/>
</dbReference>
<dbReference type="InterPro" id="IPR046797">
    <property type="entry name" value="PDDEXK_12"/>
</dbReference>
<feature type="compositionally biased region" description="Low complexity" evidence="1">
    <location>
        <begin position="124"/>
        <end position="133"/>
    </location>
</feature>
<feature type="compositionally biased region" description="Polar residues" evidence="1">
    <location>
        <begin position="69"/>
        <end position="102"/>
    </location>
</feature>
<organism evidence="3 4">
    <name type="scientific">Fusarium solani</name>
    <name type="common">Filamentous fungus</name>
    <dbReference type="NCBI Taxonomy" id="169388"/>
    <lineage>
        <taxon>Eukaryota</taxon>
        <taxon>Fungi</taxon>
        <taxon>Dikarya</taxon>
        <taxon>Ascomycota</taxon>
        <taxon>Pezizomycotina</taxon>
        <taxon>Sordariomycetes</taxon>
        <taxon>Hypocreomycetidae</taxon>
        <taxon>Hypocreales</taxon>
        <taxon>Nectriaceae</taxon>
        <taxon>Fusarium</taxon>
        <taxon>Fusarium solani species complex</taxon>
    </lineage>
</organism>
<sequence>MHVDSIRAWIQAVENTSPLPCSVNEASLEKAERRFIDMPSKRQRMHKDDSHAFSDAEATPKQPQRPGATETTNSDVFQSSAPSFSLAERTSSTPSSALTSYGNILAHMPHMPAPGMSKDRRSPSSRSSASSRQRQSRQRQFPERAGSTSPSKRFRKMADLSTLSRPVLFEKVMDMKAMLPSDAHNLYDALVMAARGEEVIPAALADVAGVDRNDFRPYMWQPSAKSSEVLRSADRAGTAVKPWERTIPERYARILEIIEESNELGRWHRSEQAWNSQVYSPLLIELALSSWVRVENVTLAQIVSNFRPSFKSQELEHLPSTPTDSSFSETGSMVSIPESNASLSIKKVGNSVHKMVDFALVLMPDNELETLIDPIVNSSLNAIINQITYYALKTRPAPVFIKTKTASGNIEAANVQLGIWIAAWHNSMRSLMGAGSPERVTPIPVIQVVDGVWAVMFAVDGADNKIHILDQDMRIGNRGTILGMYQLQAALSAISGWIEGDFRAWITRVVRRAST</sequence>